<dbReference type="EMBL" id="MZ130483">
    <property type="protein sequence ID" value="QWM89910.1"/>
    <property type="molecule type" value="Genomic_DNA"/>
</dbReference>
<dbReference type="KEGG" id="vg:75691766"/>
<evidence type="ECO:0000313" key="1">
    <source>
        <dbReference type="EMBL" id="QWM89910.1"/>
    </source>
</evidence>
<organism evidence="1 2">
    <name type="scientific">uncultured phage cr44_1</name>
    <dbReference type="NCBI Taxonomy" id="2986405"/>
    <lineage>
        <taxon>Viruses</taxon>
        <taxon>Duplodnaviria</taxon>
        <taxon>Heunggongvirae</taxon>
        <taxon>Uroviricota</taxon>
        <taxon>Caudoviricetes</taxon>
        <taxon>Crassvirales</taxon>
        <taxon>Steigviridae</taxon>
        <taxon>Asinivirinae</taxon>
        <taxon>Kahnovirus</taxon>
        <taxon>Kahnovirus copri</taxon>
    </lineage>
</organism>
<proteinExistence type="predicted"/>
<keyword evidence="2" id="KW-1185">Reference proteome</keyword>
<reference evidence="1 2" key="1">
    <citation type="submission" date="2021-04" db="EMBL/GenBank/DDBJ databases">
        <authorList>
            <person name="Shkoporov A.N."/>
            <person name="Stockdale S.R."/>
            <person name="Guerin E."/>
            <person name="Ross R.P."/>
            <person name="Hill C."/>
        </authorList>
    </citation>
    <scope>NUCLEOTIDE SEQUENCE [LARGE SCALE GENOMIC DNA]</scope>
    <source>
        <strain evidence="2">cr44_1</strain>
    </source>
</reference>
<dbReference type="Proteomes" id="UP000827552">
    <property type="component" value="Segment"/>
</dbReference>
<sequence>MGILTDIERLIYALPTKDIELANKFIRERNFEFLQDLVNSAVYKVKRAKTIGDVSSPLMSVDINNLLSLKSTVDIYCMGLGIYDPEK</sequence>
<gene>
    <name evidence="1" type="primary">gp_20454</name>
</gene>
<accession>A0AAE7RWE1</accession>
<protein>
    <submittedName>
        <fullName evidence="1">Uncharacterized protein</fullName>
    </submittedName>
</protein>
<evidence type="ECO:0000313" key="2">
    <source>
        <dbReference type="Proteomes" id="UP000827552"/>
    </source>
</evidence>
<name>A0AAE7RWE1_9CAUD</name>
<dbReference type="RefSeq" id="YP_010359482.1">
    <property type="nucleotide sequence ID" value="NC_062773.1"/>
</dbReference>
<dbReference type="GeneID" id="75691766"/>